<dbReference type="STRING" id="269621.A0A238F2R0"/>
<proteinExistence type="predicted"/>
<keyword evidence="4" id="KW-0496">Mitochondrion</keyword>
<evidence type="ECO:0000256" key="3">
    <source>
        <dbReference type="ARBA" id="ARBA00022989"/>
    </source>
</evidence>
<dbReference type="PANTHER" id="PTHR28234:SF1">
    <property type="entry name" value="NUCLEAR CONTROL OF ATPASE PROTEIN 2"/>
    <property type="match status" value="1"/>
</dbReference>
<evidence type="ECO:0000256" key="6">
    <source>
        <dbReference type="SAM" id="MobiDB-lite"/>
    </source>
</evidence>
<protein>
    <submittedName>
        <fullName evidence="8">BQ2448_5645 protein</fullName>
    </submittedName>
</protein>
<dbReference type="GO" id="GO:0005741">
    <property type="term" value="C:mitochondrial outer membrane"/>
    <property type="evidence" value="ECO:0007669"/>
    <property type="project" value="TreeGrafter"/>
</dbReference>
<feature type="region of interest" description="Disordered" evidence="6">
    <location>
        <begin position="26"/>
        <end position="63"/>
    </location>
</feature>
<keyword evidence="2 7" id="KW-0812">Transmembrane</keyword>
<evidence type="ECO:0000256" key="1">
    <source>
        <dbReference type="ARBA" id="ARBA00004225"/>
    </source>
</evidence>
<dbReference type="Pfam" id="PF08637">
    <property type="entry name" value="NCA2"/>
    <property type="match status" value="1"/>
</dbReference>
<dbReference type="InterPro" id="IPR013946">
    <property type="entry name" value="NCA2-like"/>
</dbReference>
<accession>A0A238F2R0</accession>
<comment type="subcellular location">
    <subcellularLocation>
        <location evidence="1">Mitochondrion membrane</location>
        <topology evidence="1">Multi-pass membrane protein</topology>
    </subcellularLocation>
</comment>
<keyword evidence="3 7" id="KW-1133">Transmembrane helix</keyword>
<name>A0A238F2R0_9BASI</name>
<evidence type="ECO:0000256" key="7">
    <source>
        <dbReference type="SAM" id="Phobius"/>
    </source>
</evidence>
<feature type="transmembrane region" description="Helical" evidence="7">
    <location>
        <begin position="600"/>
        <end position="621"/>
    </location>
</feature>
<dbReference type="PANTHER" id="PTHR28234">
    <property type="entry name" value="NUCLEAR CONTROL OF ATPASE PROTEIN 2"/>
    <property type="match status" value="1"/>
</dbReference>
<feature type="compositionally biased region" description="Polar residues" evidence="6">
    <location>
        <begin position="50"/>
        <end position="61"/>
    </location>
</feature>
<evidence type="ECO:0000256" key="5">
    <source>
        <dbReference type="ARBA" id="ARBA00023136"/>
    </source>
</evidence>
<reference evidence="9" key="1">
    <citation type="submission" date="2016-09" db="EMBL/GenBank/DDBJ databases">
        <authorList>
            <person name="Jeantristanb JTB J.-T."/>
            <person name="Ricardo R."/>
        </authorList>
    </citation>
    <scope>NUCLEOTIDE SEQUENCE [LARGE SCALE GENOMIC DNA]</scope>
</reference>
<evidence type="ECO:0000313" key="8">
    <source>
        <dbReference type="EMBL" id="SCV66999.1"/>
    </source>
</evidence>
<keyword evidence="9" id="KW-1185">Reference proteome</keyword>
<gene>
    <name evidence="8" type="ORF">BQ2448_5645</name>
</gene>
<dbReference type="Proteomes" id="UP000198372">
    <property type="component" value="Unassembled WGS sequence"/>
</dbReference>
<dbReference type="EMBL" id="FMSP01000001">
    <property type="protein sequence ID" value="SCV66999.1"/>
    <property type="molecule type" value="Genomic_DNA"/>
</dbReference>
<organism evidence="8 9">
    <name type="scientific">Microbotryum intermedium</name>
    <dbReference type="NCBI Taxonomy" id="269621"/>
    <lineage>
        <taxon>Eukaryota</taxon>
        <taxon>Fungi</taxon>
        <taxon>Dikarya</taxon>
        <taxon>Basidiomycota</taxon>
        <taxon>Pucciniomycotina</taxon>
        <taxon>Microbotryomycetes</taxon>
        <taxon>Microbotryales</taxon>
        <taxon>Microbotryaceae</taxon>
        <taxon>Microbotryum</taxon>
    </lineage>
</organism>
<sequence length="754" mass="82465">MTYASDLAASLGSSLSSLTPLLLEAADDELDSPSSSPTPPVVASAASTEPAAQTGSASPSRAQVIHDRASSLRSILSKLRPSHPASSYELASLLDQAFPIASSSSSASSDDGSSVNAQAQSSIQLQSIEYLTLAHMTISAYGLVLKQLMQQASDLAQEDEWWADRETDAWNQGFYLLQTTPLRLVSLSATLVTRLRDLTTAALNSSRPVPSYLSWSTYRTALPPSLLVTAMFPHLATSTGVPSLTDGLDAFGTDDSILGVTSSSGGVSFSHATQLAKKTTRSLFFLTLSPLTLTRQEISHRRKTIRQTRQGLAISIGELTLAPQPWIEEDAQEQPESHGEKARSERTLPALLTTMDEEPATLDALKEACWATLVHLASVLATSPDSSPTLLSTPEAKPSSAQECARALHTLLTTTLADQSRTLETQLDQLSRPPFLTRAWPYLLAVPLVSYGIGKTIYNSRHDLMQYSRDAVDTVKRFVIDWVLEPVMGIFETVRGEGGMSLTGKETLKSDLDSLERMVIDFGRDEYKLSEAQLGDLKDKVRAGDLTPVLKAFEHDLKSPLRSAISGSLIRTLLIQVQKVKVDVALAMDGIEKMLRSQQLTFGFVGVAPSILILFAFGNWVKGFTRRDGSSKKRRREWGKRCWLSARQLDLLLAPPRDLKTSKALKSKGEEGKDDGAEQQEKMTQGLVLLCLANLRNYAKMGIFPSRDTQLRQAFLDDVRAIEDEGARAKPEKRAKMVERMWRWGTALGWEGIA</sequence>
<dbReference type="AlphaFoldDB" id="A0A238F2R0"/>
<evidence type="ECO:0000256" key="2">
    <source>
        <dbReference type="ARBA" id="ARBA00022692"/>
    </source>
</evidence>
<dbReference type="OrthoDB" id="413313at2759"/>
<keyword evidence="5 7" id="KW-0472">Membrane</keyword>
<evidence type="ECO:0000313" key="9">
    <source>
        <dbReference type="Proteomes" id="UP000198372"/>
    </source>
</evidence>
<evidence type="ECO:0000256" key="4">
    <source>
        <dbReference type="ARBA" id="ARBA00023128"/>
    </source>
</evidence>